<dbReference type="GO" id="GO:0003677">
    <property type="term" value="F:DNA binding"/>
    <property type="evidence" value="ECO:0007669"/>
    <property type="project" value="InterPro"/>
</dbReference>
<dbReference type="PANTHER" id="PTHR47785:SF3">
    <property type="entry name" value="ZN(2)-C6 FUNGAL-TYPE DOMAIN-CONTAINING PROTEIN"/>
    <property type="match status" value="1"/>
</dbReference>
<dbReference type="SMART" id="SM00066">
    <property type="entry name" value="GAL4"/>
    <property type="match status" value="1"/>
</dbReference>
<comment type="caution">
    <text evidence="4">The sequence shown here is derived from an EMBL/GenBank/DDBJ whole genome shotgun (WGS) entry which is preliminary data.</text>
</comment>
<organism evidence="4 5">
    <name type="scientific">Fusarium solani</name>
    <name type="common">Filamentous fungus</name>
    <dbReference type="NCBI Taxonomy" id="169388"/>
    <lineage>
        <taxon>Eukaryota</taxon>
        <taxon>Fungi</taxon>
        <taxon>Dikarya</taxon>
        <taxon>Ascomycota</taxon>
        <taxon>Pezizomycotina</taxon>
        <taxon>Sordariomycetes</taxon>
        <taxon>Hypocreomycetidae</taxon>
        <taxon>Hypocreales</taxon>
        <taxon>Nectriaceae</taxon>
        <taxon>Fusarium</taxon>
        <taxon>Fusarium solani species complex</taxon>
    </lineage>
</organism>
<evidence type="ECO:0000256" key="2">
    <source>
        <dbReference type="ARBA" id="ARBA00023242"/>
    </source>
</evidence>
<dbReference type="InterPro" id="IPR007219">
    <property type="entry name" value="XnlR_reg_dom"/>
</dbReference>
<dbReference type="Gene3D" id="4.10.240.10">
    <property type="entry name" value="Zn(2)-C6 fungal-type DNA-binding domain"/>
    <property type="match status" value="1"/>
</dbReference>
<reference evidence="4" key="1">
    <citation type="journal article" date="2021" name="Nat. Commun.">
        <title>Genetic determinants of endophytism in the Arabidopsis root mycobiome.</title>
        <authorList>
            <person name="Mesny F."/>
            <person name="Miyauchi S."/>
            <person name="Thiergart T."/>
            <person name="Pickel B."/>
            <person name="Atanasova L."/>
            <person name="Karlsson M."/>
            <person name="Huettel B."/>
            <person name="Barry K.W."/>
            <person name="Haridas S."/>
            <person name="Chen C."/>
            <person name="Bauer D."/>
            <person name="Andreopoulos W."/>
            <person name="Pangilinan J."/>
            <person name="LaButti K."/>
            <person name="Riley R."/>
            <person name="Lipzen A."/>
            <person name="Clum A."/>
            <person name="Drula E."/>
            <person name="Henrissat B."/>
            <person name="Kohler A."/>
            <person name="Grigoriev I.V."/>
            <person name="Martin F.M."/>
            <person name="Hacquard S."/>
        </authorList>
    </citation>
    <scope>NUCLEOTIDE SEQUENCE</scope>
    <source>
        <strain evidence="4">FSSC 5 MPI-SDFR-AT-0091</strain>
    </source>
</reference>
<evidence type="ECO:0000256" key="1">
    <source>
        <dbReference type="ARBA" id="ARBA00022723"/>
    </source>
</evidence>
<dbReference type="AlphaFoldDB" id="A0A9P9HWV9"/>
<dbReference type="InterPro" id="IPR053181">
    <property type="entry name" value="EcdB-like_regulator"/>
</dbReference>
<dbReference type="CDD" id="cd12148">
    <property type="entry name" value="fungal_TF_MHR"/>
    <property type="match status" value="1"/>
</dbReference>
<dbReference type="PROSITE" id="PS00463">
    <property type="entry name" value="ZN2_CY6_FUNGAL_1"/>
    <property type="match status" value="1"/>
</dbReference>
<feature type="domain" description="Zn(2)-C6 fungal-type" evidence="3">
    <location>
        <begin position="12"/>
        <end position="42"/>
    </location>
</feature>
<proteinExistence type="predicted"/>
<dbReference type="CDD" id="cd00067">
    <property type="entry name" value="GAL4"/>
    <property type="match status" value="1"/>
</dbReference>
<keyword evidence="2" id="KW-0539">Nucleus</keyword>
<dbReference type="InterPro" id="IPR036864">
    <property type="entry name" value="Zn2-C6_fun-type_DNA-bd_sf"/>
</dbReference>
<dbReference type="PANTHER" id="PTHR47785">
    <property type="entry name" value="ZN(II)2CYS6 TRANSCRIPTION FACTOR (EUROFUNG)-RELATED-RELATED"/>
    <property type="match status" value="1"/>
</dbReference>
<dbReference type="PROSITE" id="PS50048">
    <property type="entry name" value="ZN2_CY6_FUNGAL_2"/>
    <property type="match status" value="1"/>
</dbReference>
<keyword evidence="5" id="KW-1185">Reference proteome</keyword>
<keyword evidence="1" id="KW-0479">Metal-binding</keyword>
<dbReference type="SUPFAM" id="SSF57701">
    <property type="entry name" value="Zn2/Cys6 DNA-binding domain"/>
    <property type="match status" value="1"/>
</dbReference>
<accession>A0A9P9HWV9</accession>
<name>A0A9P9HWV9_FUSSL</name>
<protein>
    <recommendedName>
        <fullName evidence="3">Zn(2)-C6 fungal-type domain-containing protein</fullName>
    </recommendedName>
</protein>
<dbReference type="Pfam" id="PF00172">
    <property type="entry name" value="Zn_clus"/>
    <property type="match status" value="1"/>
</dbReference>
<evidence type="ECO:0000313" key="5">
    <source>
        <dbReference type="Proteomes" id="UP000736672"/>
    </source>
</evidence>
<dbReference type="Pfam" id="PF04082">
    <property type="entry name" value="Fungal_trans"/>
    <property type="match status" value="1"/>
</dbReference>
<dbReference type="InterPro" id="IPR001138">
    <property type="entry name" value="Zn2Cys6_DnaBD"/>
</dbReference>
<evidence type="ECO:0000313" key="4">
    <source>
        <dbReference type="EMBL" id="KAH7264668.1"/>
    </source>
</evidence>
<dbReference type="OrthoDB" id="4685598at2759"/>
<dbReference type="GO" id="GO:0006351">
    <property type="term" value="P:DNA-templated transcription"/>
    <property type="evidence" value="ECO:0007669"/>
    <property type="project" value="InterPro"/>
</dbReference>
<dbReference type="GO" id="GO:0008270">
    <property type="term" value="F:zinc ion binding"/>
    <property type="evidence" value="ECO:0007669"/>
    <property type="project" value="InterPro"/>
</dbReference>
<sequence>MGEYQRKKLNIACDVCRGRRTKCDGQRPKCGFCQLQGSRCVYQAAPQPPPSRLELDIAGMRERLEDIMGLLVSNQRRGNDARSWPLPAASRTASLHASFQTSPRALSDHEVKYEADDSEFPIMVLQRRSMMILLGLDPDLGVWLSKMERSTSFLSRRDQTVVPTRVFLLPPESIYSTLHAFSERIHVWLPVLSSDFQESFHRCINGQSPSHSDTCLAMLVMALGSFAAADTITSALDKQLGAEYFAEASKLLPEVLLDFSIRSLQCLTFFAVYYMHLIRPCQAHDHILMASARAQNMLKIHSRGSDMKTVEALRRAYWAILLIESELSVQLDLPDSGIWKHEEEVQLPSPNGIWRFSLPGDSAMSSPSSQIFEFSSDTIPVYFLAEIAMRRMLRRCTTSLSKSTEGEFRYAPVIARELELQLDGWYKYLPSSLVFHKQPMALYEVAEVPRAQFLQAQFFACKASISWPAVYQTIRLGFVDEDVLPYCTKFFDDYVSFVLAATTSMQTCMINTWTLLAR</sequence>
<dbReference type="Proteomes" id="UP000736672">
    <property type="component" value="Unassembled WGS sequence"/>
</dbReference>
<gene>
    <name evidence="4" type="ORF">B0J15DRAFT_464542</name>
</gene>
<dbReference type="EMBL" id="JAGTJS010000007">
    <property type="protein sequence ID" value="KAH7264668.1"/>
    <property type="molecule type" value="Genomic_DNA"/>
</dbReference>
<evidence type="ECO:0000259" key="3">
    <source>
        <dbReference type="PROSITE" id="PS50048"/>
    </source>
</evidence>
<dbReference type="GO" id="GO:0000981">
    <property type="term" value="F:DNA-binding transcription factor activity, RNA polymerase II-specific"/>
    <property type="evidence" value="ECO:0007669"/>
    <property type="project" value="InterPro"/>
</dbReference>